<dbReference type="VEuPathDB" id="TriTrypDB:TvY486_1010390"/>
<evidence type="ECO:0000256" key="1">
    <source>
        <dbReference type="ARBA" id="ARBA00006596"/>
    </source>
</evidence>
<dbReference type="InterPro" id="IPR009016">
    <property type="entry name" value="Fe_hydrogenase"/>
</dbReference>
<keyword evidence="6" id="KW-0812">Transmembrane</keyword>
<keyword evidence="5" id="KW-0411">Iron-sulfur</keyword>
<keyword evidence="2" id="KW-0004">4Fe-4S</keyword>
<dbReference type="PANTHER" id="PTHR11615">
    <property type="entry name" value="NITRATE, FORMATE, IRON DEHYDROGENASE"/>
    <property type="match status" value="1"/>
</dbReference>
<evidence type="ECO:0000259" key="7">
    <source>
        <dbReference type="Pfam" id="PF02906"/>
    </source>
</evidence>
<dbReference type="FunFam" id="3.30.70.20:FF:000042">
    <property type="entry name" value="Cytosolic Fe-S cluster assembly factor NAR1"/>
    <property type="match status" value="1"/>
</dbReference>
<feature type="transmembrane region" description="Helical" evidence="6">
    <location>
        <begin position="42"/>
        <end position="64"/>
    </location>
</feature>
<dbReference type="SUPFAM" id="SSF53920">
    <property type="entry name" value="Fe-only hydrogenase"/>
    <property type="match status" value="1"/>
</dbReference>
<dbReference type="EMBL" id="HE573026">
    <property type="protein sequence ID" value="CCC51996.1"/>
    <property type="molecule type" value="Genomic_DNA"/>
</dbReference>
<evidence type="ECO:0000256" key="4">
    <source>
        <dbReference type="ARBA" id="ARBA00023004"/>
    </source>
</evidence>
<comment type="similarity">
    <text evidence="1">Belongs to the NARF family.</text>
</comment>
<protein>
    <submittedName>
        <fullName evidence="8">Putative iron-containing hydrogenase</fullName>
    </submittedName>
</protein>
<dbReference type="InterPro" id="IPR004108">
    <property type="entry name" value="Fe_hydrogenase_lsu_C"/>
</dbReference>
<evidence type="ECO:0000256" key="3">
    <source>
        <dbReference type="ARBA" id="ARBA00022723"/>
    </source>
</evidence>
<dbReference type="Gene3D" id="3.40.50.1780">
    <property type="match status" value="1"/>
</dbReference>
<name>G0U7Y8_TRYVY</name>
<dbReference type="GO" id="GO:0051539">
    <property type="term" value="F:4 iron, 4 sulfur cluster binding"/>
    <property type="evidence" value="ECO:0007669"/>
    <property type="project" value="UniProtKB-KW"/>
</dbReference>
<dbReference type="AlphaFoldDB" id="G0U7Y8"/>
<feature type="domain" description="Iron hydrogenase large subunit C-terminal" evidence="7">
    <location>
        <begin position="172"/>
        <end position="457"/>
    </location>
</feature>
<dbReference type="Pfam" id="PF02906">
    <property type="entry name" value="Fe_hyd_lg_C"/>
    <property type="match status" value="1"/>
</dbReference>
<evidence type="ECO:0000256" key="5">
    <source>
        <dbReference type="ARBA" id="ARBA00023014"/>
    </source>
</evidence>
<keyword evidence="4" id="KW-0408">Iron</keyword>
<evidence type="ECO:0000256" key="6">
    <source>
        <dbReference type="SAM" id="Phobius"/>
    </source>
</evidence>
<proteinExistence type="inferred from homology"/>
<evidence type="ECO:0000313" key="8">
    <source>
        <dbReference type="EMBL" id="CCC51996.1"/>
    </source>
</evidence>
<accession>G0U7Y8</accession>
<keyword evidence="6" id="KW-0472">Membrane</keyword>
<organism evidence="8">
    <name type="scientific">Trypanosoma vivax (strain Y486)</name>
    <dbReference type="NCBI Taxonomy" id="1055687"/>
    <lineage>
        <taxon>Eukaryota</taxon>
        <taxon>Discoba</taxon>
        <taxon>Euglenozoa</taxon>
        <taxon>Kinetoplastea</taxon>
        <taxon>Metakinetoplastina</taxon>
        <taxon>Trypanosomatida</taxon>
        <taxon>Trypanosomatidae</taxon>
        <taxon>Trypanosoma</taxon>
        <taxon>Duttonella</taxon>
    </lineage>
</organism>
<reference evidence="8" key="1">
    <citation type="journal article" date="2012" name="Proc. Natl. Acad. Sci. U.S.A.">
        <title>Antigenic diversity is generated by distinct evolutionary mechanisms in African trypanosome species.</title>
        <authorList>
            <person name="Jackson A.P."/>
            <person name="Berry A."/>
            <person name="Aslett M."/>
            <person name="Allison H.C."/>
            <person name="Burton P."/>
            <person name="Vavrova-Anderson J."/>
            <person name="Brown R."/>
            <person name="Browne H."/>
            <person name="Corton N."/>
            <person name="Hauser H."/>
            <person name="Gamble J."/>
            <person name="Gilderthorp R."/>
            <person name="Marcello L."/>
            <person name="McQuillan J."/>
            <person name="Otto T.D."/>
            <person name="Quail M.A."/>
            <person name="Sanders M.J."/>
            <person name="van Tonder A."/>
            <person name="Ginger M.L."/>
            <person name="Field M.C."/>
            <person name="Barry J.D."/>
            <person name="Hertz-Fowler C."/>
            <person name="Berriman M."/>
        </authorList>
    </citation>
    <scope>NUCLEOTIDE SEQUENCE</scope>
    <source>
        <strain evidence="8">Y486</strain>
    </source>
</reference>
<dbReference type="Gene3D" id="3.40.950.10">
    <property type="entry name" value="Fe-only Hydrogenase (Larger Subunit), Chain L, domain 3"/>
    <property type="match status" value="1"/>
</dbReference>
<keyword evidence="3" id="KW-0479">Metal-binding</keyword>
<evidence type="ECO:0000256" key="2">
    <source>
        <dbReference type="ARBA" id="ARBA00022485"/>
    </source>
</evidence>
<dbReference type="GO" id="GO:0046872">
    <property type="term" value="F:metal ion binding"/>
    <property type="evidence" value="ECO:0007669"/>
    <property type="project" value="UniProtKB-KW"/>
</dbReference>
<keyword evidence="6" id="KW-1133">Transmembrane helix</keyword>
<dbReference type="InterPro" id="IPR050340">
    <property type="entry name" value="Cytosolic_Fe-S_CAF"/>
</dbReference>
<gene>
    <name evidence="8" type="ORF">TVY486_1010390</name>
</gene>
<sequence length="554" mass="61259">MHRYSPTATCYTLFIVYSVGQRPHLTHFLFLSLSLSYTRANIYMHVLAFLTLNITVFHAFLVVIAPHSSIYPYRGHRHRAYKMSAAEFSSSLMLAGMDYIAPSEACVLPTVFQDSSVGVVGRHGSGGEVVKISLQDCLACSGCVTTAETILITSQSREEILKARSTEPTRPFLVTISDQSAAAIAGHLKRPIRQVYNMLSGFFRSVLGAQYVADLRWALHVSAEKTAKEYCRRMRHDPRKLPLIVSACPGWVCYCEKQGGPLHPLHCPVMSPQGIAGCYAKTMCARICHVSVQPCFDRKLEAVRDVSPSGNERYTDFVLSTQELLEWMRETDPSFPWVAPLDSALESPPPLAMKEPARAHTATMEGSGGYHRFAMHYAARELHKTELSPDDVCYETKRNANHQLSTSAKNPGEVYCVAYGFQQIQNTVRGLKRKQASVASYTFIELMACPGGCLNGGGQVRHGSIVNEEALTAVNDAFSDLLYGDARSLGTSSSLECQEGTTADAMLETPVFTVTAFRNLEEKVGEVLWSCTFHDRQQEFEAALNNGGVHSLKW</sequence>